<keyword evidence="4" id="KW-1185">Reference proteome</keyword>
<evidence type="ECO:0000256" key="1">
    <source>
        <dbReference type="ARBA" id="ARBA00023186"/>
    </source>
</evidence>
<dbReference type="EMBL" id="DYWI01000179">
    <property type="protein sequence ID" value="HJF66262.1"/>
    <property type="molecule type" value="Genomic_DNA"/>
</dbReference>
<reference evidence="3" key="2">
    <citation type="journal article" date="2019" name="Microbiol. Resour. Announc.">
        <title>Draft Genome Sequences of Type Strains of Gordonibacter faecihominis, Paraeggerthella hongkongensis, Parvibacter caecicola,Slackia equolifaciens, Slackia faecicanis, and Slackia isoflavoniconvertens.</title>
        <authorList>
            <person name="Danylec N."/>
            <person name="Stoll D.A."/>
            <person name="Dotsch A."/>
            <person name="Huch M."/>
        </authorList>
    </citation>
    <scope>NUCLEOTIDE SEQUENCE</scope>
    <source>
        <strain evidence="3">DSM 24851</strain>
    </source>
</reference>
<gene>
    <name evidence="3" type="ORF">DMP06_05055</name>
    <name evidence="2" type="ORF">K8U77_09155</name>
</gene>
<organism evidence="3 4">
    <name type="scientific">Slackia equolifaciens</name>
    <dbReference type="NCBI Taxonomy" id="498718"/>
    <lineage>
        <taxon>Bacteria</taxon>
        <taxon>Bacillati</taxon>
        <taxon>Actinomycetota</taxon>
        <taxon>Coriobacteriia</taxon>
        <taxon>Eggerthellales</taxon>
        <taxon>Eggerthellaceae</taxon>
        <taxon>Slackia</taxon>
    </lineage>
</organism>
<protein>
    <submittedName>
        <fullName evidence="3">Dehydrogenase</fullName>
    </submittedName>
    <submittedName>
        <fullName evidence="2">Molecular chaperone TorD family protein</fullName>
    </submittedName>
</protein>
<dbReference type="SUPFAM" id="SSF89155">
    <property type="entry name" value="TorD-like"/>
    <property type="match status" value="1"/>
</dbReference>
<evidence type="ECO:0000313" key="3">
    <source>
        <dbReference type="EMBL" id="RNL40500.1"/>
    </source>
</evidence>
<dbReference type="Proteomes" id="UP000786989">
    <property type="component" value="Unassembled WGS sequence"/>
</dbReference>
<reference evidence="2" key="4">
    <citation type="submission" date="2021-09" db="EMBL/GenBank/DDBJ databases">
        <authorList>
            <person name="Gilroy R."/>
        </authorList>
    </citation>
    <scope>NUCLEOTIDE SEQUENCE</scope>
    <source>
        <strain evidence="2">ChiGjej6B6-11269</strain>
    </source>
</reference>
<dbReference type="Proteomes" id="UP000269591">
    <property type="component" value="Unassembled WGS sequence"/>
</dbReference>
<dbReference type="InterPro" id="IPR020945">
    <property type="entry name" value="DMSO/NO3_reduct_chaperone"/>
</dbReference>
<dbReference type="AlphaFoldDB" id="A0A3N0B0W0"/>
<dbReference type="Pfam" id="PF02613">
    <property type="entry name" value="Nitrate_red_del"/>
    <property type="match status" value="1"/>
</dbReference>
<sequence>MKHDDAIAAALANRSFVYTYLWRAFAAEPDEALLATVASDQATEECVILAGEGSRAAQEQRVLVSTASAPDALEALKSDYTRLFIGPGKLPAPPWESVYVAGEDLLFQPSTLEVRDAYRKAGYQATGYPHEADDHLATELGFMEALAKDSQAAYDAGDSAKLRLLLSQQTMFLAQHLNVWLPQFVERLLNTESPKFGEFYPRFAVLARELCAADAAALVEISGSLQ</sequence>
<dbReference type="PANTHER" id="PTHR34227:SF1">
    <property type="entry name" value="DIMETHYL SULFOXIDE REDUCTASE CHAPERONE-RELATED"/>
    <property type="match status" value="1"/>
</dbReference>
<evidence type="ECO:0000313" key="2">
    <source>
        <dbReference type="EMBL" id="HJF66262.1"/>
    </source>
</evidence>
<reference evidence="4" key="1">
    <citation type="submission" date="2018-05" db="EMBL/GenBank/DDBJ databases">
        <title>Genome Sequencing of selected type strains of the family Eggerthellaceae.</title>
        <authorList>
            <person name="Danylec N."/>
            <person name="Stoll D.A."/>
            <person name="Doetsch A."/>
            <person name="Huch M."/>
        </authorList>
    </citation>
    <scope>NUCLEOTIDE SEQUENCE [LARGE SCALE GENOMIC DNA]</scope>
    <source>
        <strain evidence="4">DSM 24851</strain>
    </source>
</reference>
<dbReference type="Gene3D" id="1.10.3480.10">
    <property type="entry name" value="TorD-like"/>
    <property type="match status" value="1"/>
</dbReference>
<reference evidence="2" key="3">
    <citation type="journal article" date="2021" name="PeerJ">
        <title>Extensive microbial diversity within the chicken gut microbiome revealed by metagenomics and culture.</title>
        <authorList>
            <person name="Gilroy R."/>
            <person name="Ravi A."/>
            <person name="Getino M."/>
            <person name="Pursley I."/>
            <person name="Horton D.L."/>
            <person name="Alikhan N.F."/>
            <person name="Baker D."/>
            <person name="Gharbi K."/>
            <person name="Hall N."/>
            <person name="Watson M."/>
            <person name="Adriaenssens E.M."/>
            <person name="Foster-Nyarko E."/>
            <person name="Jarju S."/>
            <person name="Secka A."/>
            <person name="Antonio M."/>
            <person name="Oren A."/>
            <person name="Chaudhuri R.R."/>
            <person name="La Ragione R."/>
            <person name="Hildebrand F."/>
            <person name="Pallen M.J."/>
        </authorList>
    </citation>
    <scope>NUCLEOTIDE SEQUENCE</scope>
    <source>
        <strain evidence="2">ChiGjej6B6-11269</strain>
    </source>
</reference>
<dbReference type="PANTHER" id="PTHR34227">
    <property type="entry name" value="CHAPERONE PROTEIN YCDY"/>
    <property type="match status" value="1"/>
</dbReference>
<comment type="caution">
    <text evidence="3">The sequence shown here is derived from an EMBL/GenBank/DDBJ whole genome shotgun (WGS) entry which is preliminary data.</text>
</comment>
<dbReference type="RefSeq" id="WP_123208652.1">
    <property type="nucleotide sequence ID" value="NZ_JBHTHO010000005.1"/>
</dbReference>
<dbReference type="InterPro" id="IPR036411">
    <property type="entry name" value="TorD-like_sf"/>
</dbReference>
<name>A0A3N0B0W0_9ACTN</name>
<accession>A0A3N0B0W0</accession>
<dbReference type="InterPro" id="IPR050289">
    <property type="entry name" value="TorD/DmsD_chaperones"/>
</dbReference>
<evidence type="ECO:0000313" key="4">
    <source>
        <dbReference type="Proteomes" id="UP000269591"/>
    </source>
</evidence>
<proteinExistence type="predicted"/>
<dbReference type="EMBL" id="QIBX01000006">
    <property type="protein sequence ID" value="RNL40500.1"/>
    <property type="molecule type" value="Genomic_DNA"/>
</dbReference>
<keyword evidence="1" id="KW-0143">Chaperone</keyword>
<dbReference type="OrthoDB" id="3173687at2"/>